<reference evidence="1" key="1">
    <citation type="journal article" date="2015" name="Front. Microbiol.">
        <title>Combining genomic sequencing methods to explore viral diversity and reveal potential virus-host interactions.</title>
        <authorList>
            <person name="Chow C.E."/>
            <person name="Winget D.M."/>
            <person name="White R.A.III."/>
            <person name="Hallam S.J."/>
            <person name="Suttle C.A."/>
        </authorList>
    </citation>
    <scope>NUCLEOTIDE SEQUENCE</scope>
    <source>
        <strain evidence="1">Oxic1_3</strain>
    </source>
</reference>
<sequence length="100" mass="10402">MIFKPLNIPTAATNNAIVAGSGVLHTIVVNFPVASATITVYDALTATGTKIATITLPATLLNQGPMYVNFDCIFAVGLTIVTTGTNFDITVNYTKGIPLS</sequence>
<protein>
    <submittedName>
        <fullName evidence="1">Pol-like polyprotein</fullName>
    </submittedName>
</protein>
<dbReference type="EMBL" id="KR029598">
    <property type="protein sequence ID" value="AKH47756.1"/>
    <property type="molecule type" value="Genomic_DNA"/>
</dbReference>
<organism evidence="1">
    <name type="scientific">uncultured marine virus</name>
    <dbReference type="NCBI Taxonomy" id="186617"/>
    <lineage>
        <taxon>Viruses</taxon>
        <taxon>environmental samples</taxon>
    </lineage>
</organism>
<proteinExistence type="predicted"/>
<evidence type="ECO:0000313" key="1">
    <source>
        <dbReference type="EMBL" id="AKH47756.1"/>
    </source>
</evidence>
<accession>A0A0F7L9H8</accession>
<name>A0A0F7L9H8_9VIRU</name>
<reference evidence="1" key="2">
    <citation type="submission" date="2015-03" db="EMBL/GenBank/DDBJ databases">
        <authorList>
            <person name="Chow C.-E.T."/>
            <person name="Winget D.M."/>
            <person name="White R.A.III."/>
            <person name="Hallam S.J."/>
            <person name="Suttle C.A."/>
        </authorList>
    </citation>
    <scope>NUCLEOTIDE SEQUENCE</scope>
    <source>
        <strain evidence="1">Oxic1_3</strain>
    </source>
</reference>